<dbReference type="SUPFAM" id="SSF56219">
    <property type="entry name" value="DNase I-like"/>
    <property type="match status" value="1"/>
</dbReference>
<protein>
    <recommendedName>
        <fullName evidence="1">Endonuclease/exonuclease/phosphatase domain-containing protein</fullName>
    </recommendedName>
</protein>
<sequence>MSTVNITSYDRENQRNQLYLPSALHAVDTDSTGNSAEAIVDEVEDVTFSDDTADESPKTADIRVVSYNVLSSSLCEAGYHTKCTRENLNPATRLQRVKDLLRPEMEAGSVVCLQEVSMRWASRLHEFFLANGYVFIHHGYGGNFDGYMGAGIAFPQRKFELRSTRIERLADTKYWPKRPREAPPTTLQRLAQFWHEAWHGTGPPPPPDPWKDAKRRQNFLVYMRLEHLESPGLTFAVATYHMPCQFRIPAVMVIHAALALQMVQKLARDDPLIFCGDMNFKPGDSPYRLVTEGSLSSEDEFYPQPPEDDRWRPVVDYPMRSAYKATA</sequence>
<proteinExistence type="predicted"/>
<organism evidence="2 3">
    <name type="scientific">Cymbomonas tetramitiformis</name>
    <dbReference type="NCBI Taxonomy" id="36881"/>
    <lineage>
        <taxon>Eukaryota</taxon>
        <taxon>Viridiplantae</taxon>
        <taxon>Chlorophyta</taxon>
        <taxon>Pyramimonadophyceae</taxon>
        <taxon>Pyramimonadales</taxon>
        <taxon>Pyramimonadaceae</taxon>
        <taxon>Cymbomonas</taxon>
    </lineage>
</organism>
<dbReference type="InterPro" id="IPR050410">
    <property type="entry name" value="CCR4/nocturin_mRNA_transcr"/>
</dbReference>
<name>A0AAE0FUB4_9CHLO</name>
<dbReference type="InterPro" id="IPR036691">
    <property type="entry name" value="Endo/exonu/phosph_ase_sf"/>
</dbReference>
<feature type="domain" description="Endonuclease/exonuclease/phosphatase" evidence="1">
    <location>
        <begin position="65"/>
        <end position="303"/>
    </location>
</feature>
<dbReference type="InterPro" id="IPR005135">
    <property type="entry name" value="Endo/exonuclease/phosphatase"/>
</dbReference>
<reference evidence="2 3" key="1">
    <citation type="journal article" date="2015" name="Genome Biol. Evol.">
        <title>Comparative Genomics of a Bacterivorous Green Alga Reveals Evolutionary Causalities and Consequences of Phago-Mixotrophic Mode of Nutrition.</title>
        <authorList>
            <person name="Burns J.A."/>
            <person name="Paasch A."/>
            <person name="Narechania A."/>
            <person name="Kim E."/>
        </authorList>
    </citation>
    <scope>NUCLEOTIDE SEQUENCE [LARGE SCALE GENOMIC DNA]</scope>
    <source>
        <strain evidence="2 3">PLY_AMNH</strain>
    </source>
</reference>
<dbReference type="Proteomes" id="UP001190700">
    <property type="component" value="Unassembled WGS sequence"/>
</dbReference>
<dbReference type="Pfam" id="PF03372">
    <property type="entry name" value="Exo_endo_phos"/>
    <property type="match status" value="1"/>
</dbReference>
<dbReference type="Gene3D" id="3.60.10.10">
    <property type="entry name" value="Endonuclease/exonuclease/phosphatase"/>
    <property type="match status" value="1"/>
</dbReference>
<dbReference type="EMBL" id="LGRX02013395">
    <property type="protein sequence ID" value="KAK3266159.1"/>
    <property type="molecule type" value="Genomic_DNA"/>
</dbReference>
<evidence type="ECO:0000313" key="3">
    <source>
        <dbReference type="Proteomes" id="UP001190700"/>
    </source>
</evidence>
<gene>
    <name evidence="2" type="ORF">CYMTET_25197</name>
</gene>
<dbReference type="PANTHER" id="PTHR12121:SF101">
    <property type="entry name" value="ENDONUCLEASE_EXONUCLEASE_PHOSPHATASE DOMAIN-CONTAINING PROTEIN"/>
    <property type="match status" value="1"/>
</dbReference>
<comment type="caution">
    <text evidence="2">The sequence shown here is derived from an EMBL/GenBank/DDBJ whole genome shotgun (WGS) entry which is preliminary data.</text>
</comment>
<accession>A0AAE0FUB4</accession>
<keyword evidence="3" id="KW-1185">Reference proteome</keyword>
<dbReference type="GO" id="GO:0000175">
    <property type="term" value="F:3'-5'-RNA exonuclease activity"/>
    <property type="evidence" value="ECO:0007669"/>
    <property type="project" value="TreeGrafter"/>
</dbReference>
<evidence type="ECO:0000313" key="2">
    <source>
        <dbReference type="EMBL" id="KAK3266159.1"/>
    </source>
</evidence>
<dbReference type="AlphaFoldDB" id="A0AAE0FUB4"/>
<dbReference type="PANTHER" id="PTHR12121">
    <property type="entry name" value="CARBON CATABOLITE REPRESSOR PROTEIN 4"/>
    <property type="match status" value="1"/>
</dbReference>
<evidence type="ECO:0000259" key="1">
    <source>
        <dbReference type="Pfam" id="PF03372"/>
    </source>
</evidence>